<name>A0A6J5N8E2_9CAUD</name>
<dbReference type="SUPFAM" id="SSF51126">
    <property type="entry name" value="Pectin lyase-like"/>
    <property type="match status" value="1"/>
</dbReference>
<organism evidence="3">
    <name type="scientific">uncultured Caudovirales phage</name>
    <dbReference type="NCBI Taxonomy" id="2100421"/>
    <lineage>
        <taxon>Viruses</taxon>
        <taxon>Duplodnaviria</taxon>
        <taxon>Heunggongvirae</taxon>
        <taxon>Uroviricota</taxon>
        <taxon>Caudoviricetes</taxon>
        <taxon>Peduoviridae</taxon>
        <taxon>Maltschvirus</taxon>
        <taxon>Maltschvirus maltsch</taxon>
    </lineage>
</organism>
<evidence type="ECO:0000256" key="2">
    <source>
        <dbReference type="ARBA" id="ARBA00022844"/>
    </source>
</evidence>
<dbReference type="EMBL" id="LR796623">
    <property type="protein sequence ID" value="CAB4155027.1"/>
    <property type="molecule type" value="Genomic_DNA"/>
</dbReference>
<evidence type="ECO:0000313" key="3">
    <source>
        <dbReference type="EMBL" id="CAB4155027.1"/>
    </source>
</evidence>
<dbReference type="GO" id="GO:0044423">
    <property type="term" value="C:virion component"/>
    <property type="evidence" value="ECO:0007669"/>
    <property type="project" value="UniProtKB-KW"/>
</dbReference>
<evidence type="ECO:0000256" key="1">
    <source>
        <dbReference type="ARBA" id="ARBA00004328"/>
    </source>
</evidence>
<proteinExistence type="predicted"/>
<accession>A0A6J5N8E2</accession>
<comment type="subcellular location">
    <subcellularLocation>
        <location evidence="1">Virion</location>
    </subcellularLocation>
</comment>
<dbReference type="Gene3D" id="2.160.20.10">
    <property type="entry name" value="Single-stranded right-handed beta-helix, Pectin lyase-like"/>
    <property type="match status" value="1"/>
</dbReference>
<protein>
    <submittedName>
        <fullName evidence="3">Uncharacterized protein</fullName>
    </submittedName>
</protein>
<dbReference type="InterPro" id="IPR011050">
    <property type="entry name" value="Pectin_lyase_fold/virulence"/>
</dbReference>
<dbReference type="GO" id="GO:0019058">
    <property type="term" value="P:viral life cycle"/>
    <property type="evidence" value="ECO:0007669"/>
    <property type="project" value="UniProtKB-ARBA"/>
</dbReference>
<dbReference type="InterPro" id="IPR012334">
    <property type="entry name" value="Pectin_lyas_fold"/>
</dbReference>
<reference evidence="3" key="1">
    <citation type="submission" date="2020-04" db="EMBL/GenBank/DDBJ databases">
        <authorList>
            <person name="Chiriac C."/>
            <person name="Salcher M."/>
            <person name="Ghai R."/>
            <person name="Kavagutti S V."/>
        </authorList>
    </citation>
    <scope>NUCLEOTIDE SEQUENCE</scope>
</reference>
<dbReference type="GO" id="GO:0051701">
    <property type="term" value="P:biological process involved in interaction with host"/>
    <property type="evidence" value="ECO:0007669"/>
    <property type="project" value="UniProtKB-ARBA"/>
</dbReference>
<sequence>MAFRIDQAGLALGTTGKSRTDGKLDGSLVTLTNTSGGTTLFQLLWVPPGDTTAVASLAATVPGSATWTFSPTANRPGTYRIRLIRDQGSPFEVSEVRVFRVRTATKGLPIPALNEVADFRASLLNNGSTVVAASEDNATDYAGSLSALAYSGWWRMLHEWVIALEAAGTGGGGSYDVVSASADGLAPETAAAPFGSVLGFDDDGNGIWGAPNERVFQVGSGYGMYSTIQAAIDAINLDPPSSNDERALILIWPGNYVSTTPYIFPQYTSVRGVNRTEVTLENSTTHLVRLKSDVEITNLTIKGVNNDSISAFDNNGEGTQRVTLRAITMAGATHCLQKFATMSGTVWEGLLIKDVLVFSTRVSGYTCEFNAAANRATSVYIEDTQMDNYLLTGTGGCLRYIAGWGNRIVRCRLRGDSWFEGIALENGGQAGTDLRIYHSYLGNDGFGGASTKGVVAQSSTTYTLINTDAEGSTTAGTRTCRNSFPAS</sequence>
<gene>
    <name evidence="3" type="ORF">UFOVP650_65</name>
</gene>
<keyword evidence="2" id="KW-0946">Virion</keyword>